<accession>A0A135STB9</accession>
<dbReference type="EMBL" id="JFFI01002245">
    <property type="protein sequence ID" value="KXH39142.1"/>
    <property type="molecule type" value="Genomic_DNA"/>
</dbReference>
<feature type="compositionally biased region" description="Acidic residues" evidence="1">
    <location>
        <begin position="69"/>
        <end position="79"/>
    </location>
</feature>
<feature type="compositionally biased region" description="Pro residues" evidence="1">
    <location>
        <begin position="85"/>
        <end position="97"/>
    </location>
</feature>
<organism evidence="2 3">
    <name type="scientific">Colletotrichum salicis</name>
    <dbReference type="NCBI Taxonomy" id="1209931"/>
    <lineage>
        <taxon>Eukaryota</taxon>
        <taxon>Fungi</taxon>
        <taxon>Dikarya</taxon>
        <taxon>Ascomycota</taxon>
        <taxon>Pezizomycotina</taxon>
        <taxon>Sordariomycetes</taxon>
        <taxon>Hypocreomycetidae</taxon>
        <taxon>Glomerellales</taxon>
        <taxon>Glomerellaceae</taxon>
        <taxon>Colletotrichum</taxon>
        <taxon>Colletotrichum acutatum species complex</taxon>
    </lineage>
</organism>
<protein>
    <submittedName>
        <fullName evidence="2">Uncharacterized protein</fullName>
    </submittedName>
</protein>
<proteinExistence type="predicted"/>
<name>A0A135STB9_9PEZI</name>
<dbReference type="Proteomes" id="UP000070121">
    <property type="component" value="Unassembled WGS sequence"/>
</dbReference>
<evidence type="ECO:0000313" key="2">
    <source>
        <dbReference type="EMBL" id="KXH39142.1"/>
    </source>
</evidence>
<reference evidence="2 3" key="1">
    <citation type="submission" date="2014-02" db="EMBL/GenBank/DDBJ databases">
        <title>The genome sequence of Colletotrichum salicis CBS 607.94.</title>
        <authorList>
            <person name="Baroncelli R."/>
            <person name="Thon M.R."/>
        </authorList>
    </citation>
    <scope>NUCLEOTIDE SEQUENCE [LARGE SCALE GENOMIC DNA]</scope>
    <source>
        <strain evidence="2 3">CBS 607.94</strain>
    </source>
</reference>
<evidence type="ECO:0000313" key="3">
    <source>
        <dbReference type="Proteomes" id="UP000070121"/>
    </source>
</evidence>
<evidence type="ECO:0000256" key="1">
    <source>
        <dbReference type="SAM" id="MobiDB-lite"/>
    </source>
</evidence>
<sequence>MEKGCTDSGLWESSDFTIYRITLWAVSQIGLVLMVEKAPVHWPRFLKEKLVSDNASCLNVAYDDSTEDIFDTDSADEEASLILPAPEPPSTKPPTMGPPLTESPLKGSPPMDYLPVESLSMEPGQTDTPPCRKPSCRNDSISDDNAGNGTRSENRPTTQTS</sequence>
<feature type="compositionally biased region" description="Polar residues" evidence="1">
    <location>
        <begin position="137"/>
        <end position="161"/>
    </location>
</feature>
<keyword evidence="3" id="KW-1185">Reference proteome</keyword>
<dbReference type="AlphaFoldDB" id="A0A135STB9"/>
<gene>
    <name evidence="2" type="ORF">CSAL01_03173</name>
</gene>
<feature type="region of interest" description="Disordered" evidence="1">
    <location>
        <begin position="69"/>
        <end position="161"/>
    </location>
</feature>
<comment type="caution">
    <text evidence="2">The sequence shown here is derived from an EMBL/GenBank/DDBJ whole genome shotgun (WGS) entry which is preliminary data.</text>
</comment>